<dbReference type="OrthoDB" id="4320909at2"/>
<dbReference type="EMBL" id="VIGB01000003">
    <property type="protein sequence ID" value="TQF03710.1"/>
    <property type="molecule type" value="Genomic_DNA"/>
</dbReference>
<name>A0A540W3V1_9ACTN</name>
<organism evidence="1 2">
    <name type="scientific">Kitasatospora acidiphila</name>
    <dbReference type="NCBI Taxonomy" id="2567942"/>
    <lineage>
        <taxon>Bacteria</taxon>
        <taxon>Bacillati</taxon>
        <taxon>Actinomycetota</taxon>
        <taxon>Actinomycetes</taxon>
        <taxon>Kitasatosporales</taxon>
        <taxon>Streptomycetaceae</taxon>
        <taxon>Kitasatospora</taxon>
    </lineage>
</organism>
<gene>
    <name evidence="1" type="ORF">E6W39_17575</name>
</gene>
<dbReference type="AlphaFoldDB" id="A0A540W3V1"/>
<evidence type="ECO:0000313" key="1">
    <source>
        <dbReference type="EMBL" id="TQF03710.1"/>
    </source>
</evidence>
<protein>
    <submittedName>
        <fullName evidence="1">Uncharacterized protein</fullName>
    </submittedName>
</protein>
<dbReference type="RefSeq" id="WP_141634322.1">
    <property type="nucleotide sequence ID" value="NZ_VIGB01000003.1"/>
</dbReference>
<evidence type="ECO:0000313" key="2">
    <source>
        <dbReference type="Proteomes" id="UP000319103"/>
    </source>
</evidence>
<accession>A0A540W3V1</accession>
<comment type="caution">
    <text evidence="1">The sequence shown here is derived from an EMBL/GenBank/DDBJ whole genome shotgun (WGS) entry which is preliminary data.</text>
</comment>
<reference evidence="1 2" key="1">
    <citation type="submission" date="2019-06" db="EMBL/GenBank/DDBJ databases">
        <title>Description of Kitasatospora acidophila sp. nov. isolated from pine grove soil, and reclassification of Streptomyces novaecaesareae to Kitasatospora novaeceasareae comb. nov.</title>
        <authorList>
            <person name="Kim M.J."/>
        </authorList>
    </citation>
    <scope>NUCLEOTIDE SEQUENCE [LARGE SCALE GENOMIC DNA]</scope>
    <source>
        <strain evidence="1 2">MMS16-CNU292</strain>
    </source>
</reference>
<dbReference type="Proteomes" id="UP000319103">
    <property type="component" value="Unassembled WGS sequence"/>
</dbReference>
<proteinExistence type="predicted"/>
<keyword evidence="2" id="KW-1185">Reference proteome</keyword>
<sequence length="113" mass="11923">MCRAADLVSVEPRLLPWPTPEGNPCYLVSGAGGGMISRLADDVEAEQLETATEVLGHAHSVLEDVASPPSEVRFAAVRLAECLSNVLRIAESRGMRMPAPVADDIEPPSAATD</sequence>